<proteinExistence type="predicted"/>
<name>A0A073JPS4_LIMRT</name>
<dbReference type="PANTHER" id="PTHR12526:SF637">
    <property type="entry name" value="GLYCOSYLTRANSFERASE EPSF-RELATED"/>
    <property type="match status" value="1"/>
</dbReference>
<comment type="caution">
    <text evidence="3">The sequence shown here is derived from an EMBL/GenBank/DDBJ whole genome shotgun (WGS) entry which is preliminary data.</text>
</comment>
<dbReference type="GO" id="GO:0016757">
    <property type="term" value="F:glycosyltransferase activity"/>
    <property type="evidence" value="ECO:0007669"/>
    <property type="project" value="InterPro"/>
</dbReference>
<protein>
    <submittedName>
        <fullName evidence="3">Glycosyltransferase</fullName>
    </submittedName>
</protein>
<dbReference type="Pfam" id="PF00534">
    <property type="entry name" value="Glycos_transf_1"/>
    <property type="match status" value="1"/>
</dbReference>
<dbReference type="InterPro" id="IPR001296">
    <property type="entry name" value="Glyco_trans_1"/>
</dbReference>
<evidence type="ECO:0000313" key="4">
    <source>
        <dbReference type="Proteomes" id="UP000027731"/>
    </source>
</evidence>
<feature type="domain" description="Glycosyl transferase family 1" evidence="1">
    <location>
        <begin position="152"/>
        <end position="315"/>
    </location>
</feature>
<evidence type="ECO:0000259" key="1">
    <source>
        <dbReference type="Pfam" id="PF00534"/>
    </source>
</evidence>
<dbReference type="AlphaFoldDB" id="A0A073JPS4"/>
<organism evidence="3 4">
    <name type="scientific">Limosilactobacillus reuteri</name>
    <name type="common">Lactobacillus reuteri</name>
    <dbReference type="NCBI Taxonomy" id="1598"/>
    <lineage>
        <taxon>Bacteria</taxon>
        <taxon>Bacillati</taxon>
        <taxon>Bacillota</taxon>
        <taxon>Bacilli</taxon>
        <taxon>Lactobacillales</taxon>
        <taxon>Lactobacillaceae</taxon>
        <taxon>Limosilactobacillus</taxon>
    </lineage>
</organism>
<feature type="domain" description="Glycosyltransferase subfamily 4-like N-terminal" evidence="2">
    <location>
        <begin position="47"/>
        <end position="143"/>
    </location>
</feature>
<accession>A0A073JPS4</accession>
<gene>
    <name evidence="3" type="ORF">LR3_06855</name>
</gene>
<dbReference type="PANTHER" id="PTHR12526">
    <property type="entry name" value="GLYCOSYLTRANSFERASE"/>
    <property type="match status" value="1"/>
</dbReference>
<sequence>MMIKITMFSSADKVAGQGVGSAYLELINLLRNQCSDKFEIEINRYGKSQISHYHTIDPLFYLSTFSKKRGRKIGYVHFLPETLEGSLTIPQPFRGLFYHYIIAFYKRMDQLVVVNPSFIKQLVAYGIPEKKIAYIPNFVDNDRFHPYSAVKRTALRKKYGIAADKFVVLGSGQVQERKGVPDFIRLARQNPDVEFFWAGGFSFGRLTDGYSELKKVVDNPPANLHFTGIVSRDKIAELNNLADLFLLPSYNELFPMSVLEAFSCGTPVMLRDLDLYHSIIEGDYEPAKDVNEMQMKLTLLRNDPARLAHWQNQAQRAAKEYSKEHLADVWTKFYQEQARKGDA</sequence>
<dbReference type="PATRIC" id="fig|1598.90.peg.797"/>
<dbReference type="EMBL" id="JOSX01000013">
    <property type="protein sequence ID" value="KEK15491.1"/>
    <property type="molecule type" value="Genomic_DNA"/>
</dbReference>
<evidence type="ECO:0000313" key="3">
    <source>
        <dbReference type="EMBL" id="KEK15491.1"/>
    </source>
</evidence>
<dbReference type="Proteomes" id="UP000027731">
    <property type="component" value="Unassembled WGS sequence"/>
</dbReference>
<dbReference type="CDD" id="cd03801">
    <property type="entry name" value="GT4_PimA-like"/>
    <property type="match status" value="1"/>
</dbReference>
<keyword evidence="3" id="KW-0808">Transferase</keyword>
<reference evidence="3 4" key="1">
    <citation type="submission" date="2014-06" db="EMBL/GenBank/DDBJ databases">
        <title>Genetic determinant of reutericyclin biosynthesis of Lactobacillus reuteri.</title>
        <authorList>
            <person name="Lin X."/>
            <person name="Duar R."/>
            <person name="Walter J."/>
            <person name="Gaenzle M."/>
        </authorList>
    </citation>
    <scope>NUCLEOTIDE SEQUENCE [LARGE SCALE GENOMIC DNA]</scope>
    <source>
        <strain evidence="3 4">LTH2584</strain>
    </source>
</reference>
<dbReference type="InterPro" id="IPR028098">
    <property type="entry name" value="Glyco_trans_4-like_N"/>
</dbReference>
<dbReference type="SUPFAM" id="SSF53756">
    <property type="entry name" value="UDP-Glycosyltransferase/glycogen phosphorylase"/>
    <property type="match status" value="1"/>
</dbReference>
<dbReference type="Pfam" id="PF13439">
    <property type="entry name" value="Glyco_transf_4"/>
    <property type="match status" value="1"/>
</dbReference>
<evidence type="ECO:0000259" key="2">
    <source>
        <dbReference type="Pfam" id="PF13439"/>
    </source>
</evidence>
<dbReference type="Gene3D" id="3.40.50.2000">
    <property type="entry name" value="Glycogen Phosphorylase B"/>
    <property type="match status" value="2"/>
</dbReference>